<dbReference type="GO" id="GO:0046872">
    <property type="term" value="F:metal ion binding"/>
    <property type="evidence" value="ECO:0007669"/>
    <property type="project" value="UniProtKB-KW"/>
</dbReference>
<name>A0A8E2EBN1_9PEZI</name>
<dbReference type="Pfam" id="PF02265">
    <property type="entry name" value="S1-P1_nuclease"/>
    <property type="match status" value="1"/>
</dbReference>
<gene>
    <name evidence="9" type="ORF">K432DRAFT_35204</name>
</gene>
<evidence type="ECO:0000256" key="2">
    <source>
        <dbReference type="ARBA" id="ARBA00022722"/>
    </source>
</evidence>
<evidence type="ECO:0000313" key="9">
    <source>
        <dbReference type="EMBL" id="OCK80816.1"/>
    </source>
</evidence>
<evidence type="ECO:0000313" key="10">
    <source>
        <dbReference type="Proteomes" id="UP000250266"/>
    </source>
</evidence>
<keyword evidence="10" id="KW-1185">Reference proteome</keyword>
<organism evidence="9 10">
    <name type="scientific">Lepidopterella palustris CBS 459.81</name>
    <dbReference type="NCBI Taxonomy" id="1314670"/>
    <lineage>
        <taxon>Eukaryota</taxon>
        <taxon>Fungi</taxon>
        <taxon>Dikarya</taxon>
        <taxon>Ascomycota</taxon>
        <taxon>Pezizomycotina</taxon>
        <taxon>Dothideomycetes</taxon>
        <taxon>Pleosporomycetidae</taxon>
        <taxon>Mytilinidiales</taxon>
        <taxon>Argynnaceae</taxon>
        <taxon>Lepidopterella</taxon>
    </lineage>
</organism>
<evidence type="ECO:0000256" key="7">
    <source>
        <dbReference type="ARBA" id="ARBA00023180"/>
    </source>
</evidence>
<feature type="signal peptide" evidence="8">
    <location>
        <begin position="1"/>
        <end position="21"/>
    </location>
</feature>
<feature type="chain" id="PRO_5034270539" evidence="8">
    <location>
        <begin position="22"/>
        <end position="331"/>
    </location>
</feature>
<dbReference type="CDD" id="cd11010">
    <property type="entry name" value="S1-P1_nuclease"/>
    <property type="match status" value="1"/>
</dbReference>
<dbReference type="Proteomes" id="UP000250266">
    <property type="component" value="Unassembled WGS sequence"/>
</dbReference>
<keyword evidence="4" id="KW-0255">Endonuclease</keyword>
<dbReference type="AlphaFoldDB" id="A0A8E2EBN1"/>
<dbReference type="PANTHER" id="PTHR33146:SF26">
    <property type="entry name" value="ENDONUCLEASE 4"/>
    <property type="match status" value="1"/>
</dbReference>
<evidence type="ECO:0000256" key="6">
    <source>
        <dbReference type="ARBA" id="ARBA00023157"/>
    </source>
</evidence>
<reference evidence="9 10" key="1">
    <citation type="journal article" date="2016" name="Nat. Commun.">
        <title>Ectomycorrhizal ecology is imprinted in the genome of the dominant symbiotic fungus Cenococcum geophilum.</title>
        <authorList>
            <consortium name="DOE Joint Genome Institute"/>
            <person name="Peter M."/>
            <person name="Kohler A."/>
            <person name="Ohm R.A."/>
            <person name="Kuo A."/>
            <person name="Krutzmann J."/>
            <person name="Morin E."/>
            <person name="Arend M."/>
            <person name="Barry K.W."/>
            <person name="Binder M."/>
            <person name="Choi C."/>
            <person name="Clum A."/>
            <person name="Copeland A."/>
            <person name="Grisel N."/>
            <person name="Haridas S."/>
            <person name="Kipfer T."/>
            <person name="LaButti K."/>
            <person name="Lindquist E."/>
            <person name="Lipzen A."/>
            <person name="Maire R."/>
            <person name="Meier B."/>
            <person name="Mihaltcheva S."/>
            <person name="Molinier V."/>
            <person name="Murat C."/>
            <person name="Poggeler S."/>
            <person name="Quandt C.A."/>
            <person name="Sperisen C."/>
            <person name="Tritt A."/>
            <person name="Tisserant E."/>
            <person name="Crous P.W."/>
            <person name="Henrissat B."/>
            <person name="Nehls U."/>
            <person name="Egli S."/>
            <person name="Spatafora J.W."/>
            <person name="Grigoriev I.V."/>
            <person name="Martin F.M."/>
        </authorList>
    </citation>
    <scope>NUCLEOTIDE SEQUENCE [LARGE SCALE GENOMIC DNA]</scope>
    <source>
        <strain evidence="9 10">CBS 459.81</strain>
    </source>
</reference>
<dbReference type="PANTHER" id="PTHR33146">
    <property type="entry name" value="ENDONUCLEASE 4"/>
    <property type="match status" value="1"/>
</dbReference>
<dbReference type="SUPFAM" id="SSF48537">
    <property type="entry name" value="Phospholipase C/P1 nuclease"/>
    <property type="match status" value="1"/>
</dbReference>
<proteinExistence type="inferred from homology"/>
<keyword evidence="5" id="KW-0378">Hydrolase</keyword>
<dbReference type="EMBL" id="KV744944">
    <property type="protein sequence ID" value="OCK80816.1"/>
    <property type="molecule type" value="Genomic_DNA"/>
</dbReference>
<dbReference type="GO" id="GO:0016788">
    <property type="term" value="F:hydrolase activity, acting on ester bonds"/>
    <property type="evidence" value="ECO:0007669"/>
    <property type="project" value="InterPro"/>
</dbReference>
<dbReference type="OrthoDB" id="441446at2759"/>
<evidence type="ECO:0000256" key="8">
    <source>
        <dbReference type="SAM" id="SignalP"/>
    </source>
</evidence>
<keyword evidence="2" id="KW-0540">Nuclease</keyword>
<dbReference type="Gene3D" id="1.10.575.10">
    <property type="entry name" value="P1 Nuclease"/>
    <property type="match status" value="1"/>
</dbReference>
<evidence type="ECO:0000256" key="3">
    <source>
        <dbReference type="ARBA" id="ARBA00022723"/>
    </source>
</evidence>
<dbReference type="GO" id="GO:0003676">
    <property type="term" value="F:nucleic acid binding"/>
    <property type="evidence" value="ECO:0007669"/>
    <property type="project" value="InterPro"/>
</dbReference>
<keyword evidence="7" id="KW-0325">Glycoprotein</keyword>
<keyword evidence="8" id="KW-0732">Signal</keyword>
<keyword evidence="3" id="KW-0479">Metal-binding</keyword>
<sequence length="331" mass="35566">MAKSLFLAAPLILQALPGAFAWGTLGHDTVAYIAQNFVTSATKTFCQNILADTSTSYLANVATWADTYRYTSEGSFSAPYHFIDAEDDPPSSCNVDYNRDCGSGGCVVSAIQNYTSRVVDTSLSTTEVQKALKWIVHFIGDIHQPLHDEALDIGGNTIDVTFDGTSTNLHHIWDTNMPEKLVGGYTLTDAKTWAKTLTTSIKTGAYSSQKSSWLSGINIDDPITTAMGWATDSNAYVCSTVLPDGVSAVSGQELDGSYYTTAVPVIELQIAKAGYRLAAWLNLIATGSTGLKVASKPRGAPMIEAVKVMPRDFEAEMSPAKLARMAYGHKC</sequence>
<evidence type="ECO:0000256" key="5">
    <source>
        <dbReference type="ARBA" id="ARBA00022801"/>
    </source>
</evidence>
<dbReference type="GO" id="GO:0006308">
    <property type="term" value="P:DNA catabolic process"/>
    <property type="evidence" value="ECO:0007669"/>
    <property type="project" value="InterPro"/>
</dbReference>
<keyword evidence="6" id="KW-1015">Disulfide bond</keyword>
<dbReference type="InterPro" id="IPR003154">
    <property type="entry name" value="S1/P1nuclease"/>
</dbReference>
<accession>A0A8E2EBN1</accession>
<evidence type="ECO:0000256" key="1">
    <source>
        <dbReference type="ARBA" id="ARBA00009547"/>
    </source>
</evidence>
<evidence type="ECO:0000256" key="4">
    <source>
        <dbReference type="ARBA" id="ARBA00022759"/>
    </source>
</evidence>
<dbReference type="InterPro" id="IPR008947">
    <property type="entry name" value="PLipase_C/P1_nuclease_dom_sf"/>
</dbReference>
<comment type="similarity">
    <text evidence="1">Belongs to the nuclease type I family.</text>
</comment>
<dbReference type="FunFam" id="1.10.575.10:FF:000004">
    <property type="entry name" value="Nuclease S1"/>
    <property type="match status" value="1"/>
</dbReference>
<dbReference type="GO" id="GO:0004519">
    <property type="term" value="F:endonuclease activity"/>
    <property type="evidence" value="ECO:0007669"/>
    <property type="project" value="UniProtKB-KW"/>
</dbReference>
<protein>
    <submittedName>
        <fullName evidence="9">S1/P1 nuclease</fullName>
    </submittedName>
</protein>